<dbReference type="AlphaFoldDB" id="A0AA89ACJ3"/>
<proteinExistence type="predicted"/>
<keyword evidence="1" id="KW-0812">Transmembrane</keyword>
<name>A0AA89ACJ3_9ASTE</name>
<gene>
    <name evidence="3" type="ORF">RJ639_024612</name>
</gene>
<dbReference type="InterPro" id="IPR007321">
    <property type="entry name" value="Transposase_28"/>
</dbReference>
<dbReference type="EMBL" id="JAVXUP010003728">
    <property type="protein sequence ID" value="KAK2998288.1"/>
    <property type="molecule type" value="Genomic_DNA"/>
</dbReference>
<sequence>MPVIPFQESKGVSVKKVLKENAQSPKPFDAHTLRSKLSSYDLKLLWERCEISPTIKLRLPDEGKSANMTAIDKISVYWDMFLNGFRVPLHPFFIKVLNAYGLAPGQFSPYAWSFISFFIYQCYKLGLRPRIRVFRLFFLLYVLYLGKWFGFRISTKRKKRAKMIMLNALMKSYVRLVFSSELTLDLCAKIMSSGIQWDSPLFNAWGVLGEIIPDELASVHGIEIQEMQDLDISALVSGSQPNVMQSAFIRMGLSRAYLPHSTQRYPCLTEERRSTDHEEAPRMPYNEKDIGFTRSSKILIWRNASSKMMSVELPVLTKMRLTWKVSIHRVMMRVSLCGRITSSRCFLCSLSVPSSPILLSIIGLDKLLEVSLDYEIFDFSLKDLAFFRRVTMVLVEVTIQLSIFSFSRSSHGFWPLEDALTLDLVKDVLARNVVRGA</sequence>
<accession>A0AA89ACJ3</accession>
<feature type="transmembrane region" description="Helical" evidence="1">
    <location>
        <begin position="133"/>
        <end position="151"/>
    </location>
</feature>
<evidence type="ECO:0000256" key="1">
    <source>
        <dbReference type="SAM" id="Phobius"/>
    </source>
</evidence>
<dbReference type="Proteomes" id="UP001188597">
    <property type="component" value="Unassembled WGS sequence"/>
</dbReference>
<reference evidence="3" key="1">
    <citation type="submission" date="2022-12" db="EMBL/GenBank/DDBJ databases">
        <title>Draft genome assemblies for two species of Escallonia (Escalloniales).</title>
        <authorList>
            <person name="Chanderbali A."/>
            <person name="Dervinis C."/>
            <person name="Anghel I."/>
            <person name="Soltis D."/>
            <person name="Soltis P."/>
            <person name="Zapata F."/>
        </authorList>
    </citation>
    <scope>NUCLEOTIDE SEQUENCE</scope>
    <source>
        <strain evidence="3">UCBG64.0493</strain>
        <tissue evidence="3">Leaf</tissue>
    </source>
</reference>
<evidence type="ECO:0000259" key="2">
    <source>
        <dbReference type="Pfam" id="PF04195"/>
    </source>
</evidence>
<organism evidence="3 4">
    <name type="scientific">Escallonia herrerae</name>
    <dbReference type="NCBI Taxonomy" id="1293975"/>
    <lineage>
        <taxon>Eukaryota</taxon>
        <taxon>Viridiplantae</taxon>
        <taxon>Streptophyta</taxon>
        <taxon>Embryophyta</taxon>
        <taxon>Tracheophyta</taxon>
        <taxon>Spermatophyta</taxon>
        <taxon>Magnoliopsida</taxon>
        <taxon>eudicotyledons</taxon>
        <taxon>Gunneridae</taxon>
        <taxon>Pentapetalae</taxon>
        <taxon>asterids</taxon>
        <taxon>campanulids</taxon>
        <taxon>Escalloniales</taxon>
        <taxon>Escalloniaceae</taxon>
        <taxon>Escallonia</taxon>
    </lineage>
</organism>
<keyword evidence="1" id="KW-0472">Membrane</keyword>
<evidence type="ECO:0000313" key="4">
    <source>
        <dbReference type="Proteomes" id="UP001188597"/>
    </source>
</evidence>
<feature type="domain" description="Transposase (putative) gypsy type" evidence="2">
    <location>
        <begin position="77"/>
        <end position="141"/>
    </location>
</feature>
<dbReference type="Pfam" id="PF04195">
    <property type="entry name" value="Transposase_28"/>
    <property type="match status" value="1"/>
</dbReference>
<protein>
    <recommendedName>
        <fullName evidence="2">Transposase (putative) gypsy type domain-containing protein</fullName>
    </recommendedName>
</protein>
<evidence type="ECO:0000313" key="3">
    <source>
        <dbReference type="EMBL" id="KAK2998288.1"/>
    </source>
</evidence>
<keyword evidence="4" id="KW-1185">Reference proteome</keyword>
<comment type="caution">
    <text evidence="3">The sequence shown here is derived from an EMBL/GenBank/DDBJ whole genome shotgun (WGS) entry which is preliminary data.</text>
</comment>
<keyword evidence="1" id="KW-1133">Transmembrane helix</keyword>